<organism evidence="1 2">
    <name type="scientific">Trifolium medium</name>
    <dbReference type="NCBI Taxonomy" id="97028"/>
    <lineage>
        <taxon>Eukaryota</taxon>
        <taxon>Viridiplantae</taxon>
        <taxon>Streptophyta</taxon>
        <taxon>Embryophyta</taxon>
        <taxon>Tracheophyta</taxon>
        <taxon>Spermatophyta</taxon>
        <taxon>Magnoliopsida</taxon>
        <taxon>eudicotyledons</taxon>
        <taxon>Gunneridae</taxon>
        <taxon>Pentapetalae</taxon>
        <taxon>rosids</taxon>
        <taxon>fabids</taxon>
        <taxon>Fabales</taxon>
        <taxon>Fabaceae</taxon>
        <taxon>Papilionoideae</taxon>
        <taxon>50 kb inversion clade</taxon>
        <taxon>NPAAA clade</taxon>
        <taxon>Hologalegina</taxon>
        <taxon>IRL clade</taxon>
        <taxon>Trifolieae</taxon>
        <taxon>Trifolium</taxon>
    </lineage>
</organism>
<comment type="caution">
    <text evidence="1">The sequence shown here is derived from an EMBL/GenBank/DDBJ whole genome shotgun (WGS) entry which is preliminary data.</text>
</comment>
<protein>
    <submittedName>
        <fullName evidence="1">Uncharacterized protein</fullName>
    </submittedName>
</protein>
<accession>A0A392TC36</accession>
<dbReference type="EMBL" id="LXQA010533342">
    <property type="protein sequence ID" value="MCI57696.1"/>
    <property type="molecule type" value="Genomic_DNA"/>
</dbReference>
<reference evidence="1 2" key="1">
    <citation type="journal article" date="2018" name="Front. Plant Sci.">
        <title>Red Clover (Trifolium pratense) and Zigzag Clover (T. medium) - A Picture of Genomic Similarities and Differences.</title>
        <authorList>
            <person name="Dluhosova J."/>
            <person name="Istvanek J."/>
            <person name="Nedelnik J."/>
            <person name="Repkova J."/>
        </authorList>
    </citation>
    <scope>NUCLEOTIDE SEQUENCE [LARGE SCALE GENOMIC DNA]</scope>
    <source>
        <strain evidence="2">cv. 10/8</strain>
        <tissue evidence="1">Leaf</tissue>
    </source>
</reference>
<evidence type="ECO:0000313" key="1">
    <source>
        <dbReference type="EMBL" id="MCI57696.1"/>
    </source>
</evidence>
<proteinExistence type="predicted"/>
<dbReference type="AlphaFoldDB" id="A0A392TC36"/>
<keyword evidence="2" id="KW-1185">Reference proteome</keyword>
<sequence length="81" mass="8955">MSEIVASEMVEIVVSDMAEIVASEMTEIVASGMTEIVVYIPSSMYLANPFLLFQHAQSVTDHDTHYNPLVLCLYLCSSLLL</sequence>
<dbReference type="Proteomes" id="UP000265520">
    <property type="component" value="Unassembled WGS sequence"/>
</dbReference>
<name>A0A392TC36_9FABA</name>
<evidence type="ECO:0000313" key="2">
    <source>
        <dbReference type="Proteomes" id="UP000265520"/>
    </source>
</evidence>